<sequence>MRRLWTRPSKPKLCWGHGRISLSGSAVKTKEDVRAYFQDNAFYDKSFVGQVAFNAAEAEEGRRGNIVHAGLIYGFWEVGEGFGSEEWKRGCYHACVRGEAAAVENAIGHALEKLVQELADVYHA</sequence>
<evidence type="ECO:0000313" key="1">
    <source>
        <dbReference type="EnsemblProtists" id="EOD05110"/>
    </source>
</evidence>
<organism evidence="1 2">
    <name type="scientific">Emiliania huxleyi (strain CCMP1516)</name>
    <dbReference type="NCBI Taxonomy" id="280463"/>
    <lineage>
        <taxon>Eukaryota</taxon>
        <taxon>Haptista</taxon>
        <taxon>Haptophyta</taxon>
        <taxon>Prymnesiophyceae</taxon>
        <taxon>Isochrysidales</taxon>
        <taxon>Noelaerhabdaceae</taxon>
        <taxon>Emiliania</taxon>
    </lineage>
</organism>
<name>A0A0D3I1H5_EMIH1</name>
<dbReference type="RefSeq" id="XP_005757539.1">
    <property type="nucleotide sequence ID" value="XM_005757482.1"/>
</dbReference>
<dbReference type="EnsemblProtists" id="EOD05110">
    <property type="protein sequence ID" value="EOD05110"/>
    <property type="gene ID" value="EMIHUDRAFT_453683"/>
</dbReference>
<dbReference type="AlphaFoldDB" id="A0A0D3I1H5"/>
<dbReference type="Proteomes" id="UP000013827">
    <property type="component" value="Unassembled WGS sequence"/>
</dbReference>
<reference evidence="1" key="2">
    <citation type="submission" date="2024-10" db="UniProtKB">
        <authorList>
            <consortium name="EnsemblProtists"/>
        </authorList>
    </citation>
    <scope>IDENTIFICATION</scope>
</reference>
<reference evidence="2" key="1">
    <citation type="journal article" date="2013" name="Nature">
        <title>Pan genome of the phytoplankton Emiliania underpins its global distribution.</title>
        <authorList>
            <person name="Read B.A."/>
            <person name="Kegel J."/>
            <person name="Klute M.J."/>
            <person name="Kuo A."/>
            <person name="Lefebvre S.C."/>
            <person name="Maumus F."/>
            <person name="Mayer C."/>
            <person name="Miller J."/>
            <person name="Monier A."/>
            <person name="Salamov A."/>
            <person name="Young J."/>
            <person name="Aguilar M."/>
            <person name="Claverie J.M."/>
            <person name="Frickenhaus S."/>
            <person name="Gonzalez K."/>
            <person name="Herman E.K."/>
            <person name="Lin Y.C."/>
            <person name="Napier J."/>
            <person name="Ogata H."/>
            <person name="Sarno A.F."/>
            <person name="Shmutz J."/>
            <person name="Schroeder D."/>
            <person name="de Vargas C."/>
            <person name="Verret F."/>
            <person name="von Dassow P."/>
            <person name="Valentin K."/>
            <person name="Van de Peer Y."/>
            <person name="Wheeler G."/>
            <person name="Dacks J.B."/>
            <person name="Delwiche C.F."/>
            <person name="Dyhrman S.T."/>
            <person name="Glockner G."/>
            <person name="John U."/>
            <person name="Richards T."/>
            <person name="Worden A.Z."/>
            <person name="Zhang X."/>
            <person name="Grigoriev I.V."/>
            <person name="Allen A.E."/>
            <person name="Bidle K."/>
            <person name="Borodovsky M."/>
            <person name="Bowler C."/>
            <person name="Brownlee C."/>
            <person name="Cock J.M."/>
            <person name="Elias M."/>
            <person name="Gladyshev V.N."/>
            <person name="Groth M."/>
            <person name="Guda C."/>
            <person name="Hadaegh A."/>
            <person name="Iglesias-Rodriguez M.D."/>
            <person name="Jenkins J."/>
            <person name="Jones B.M."/>
            <person name="Lawson T."/>
            <person name="Leese F."/>
            <person name="Lindquist E."/>
            <person name="Lobanov A."/>
            <person name="Lomsadze A."/>
            <person name="Malik S.B."/>
            <person name="Marsh M.E."/>
            <person name="Mackinder L."/>
            <person name="Mock T."/>
            <person name="Mueller-Roeber B."/>
            <person name="Pagarete A."/>
            <person name="Parker M."/>
            <person name="Probert I."/>
            <person name="Quesneville H."/>
            <person name="Raines C."/>
            <person name="Rensing S.A."/>
            <person name="Riano-Pachon D.M."/>
            <person name="Richier S."/>
            <person name="Rokitta S."/>
            <person name="Shiraiwa Y."/>
            <person name="Soanes D.M."/>
            <person name="van der Giezen M."/>
            <person name="Wahlund T.M."/>
            <person name="Williams B."/>
            <person name="Wilson W."/>
            <person name="Wolfe G."/>
            <person name="Wurch L.L."/>
        </authorList>
    </citation>
    <scope>NUCLEOTIDE SEQUENCE</scope>
</reference>
<proteinExistence type="predicted"/>
<dbReference type="PaxDb" id="2903-EOD05110"/>
<accession>A0A0D3I1H5</accession>
<dbReference type="KEGG" id="ehx:EMIHUDRAFT_453683"/>
<evidence type="ECO:0000313" key="2">
    <source>
        <dbReference type="Proteomes" id="UP000013827"/>
    </source>
</evidence>
<dbReference type="HOGENOM" id="CLU_2008246_0_0_1"/>
<dbReference type="GeneID" id="17251313"/>
<keyword evidence="2" id="KW-1185">Reference proteome</keyword>
<protein>
    <submittedName>
        <fullName evidence="1">Uncharacterized protein</fullName>
    </submittedName>
</protein>